<comment type="subcellular location">
    <subcellularLocation>
        <location evidence="1">Membrane</location>
        <topology evidence="1">Multi-pass membrane protein</topology>
    </subcellularLocation>
</comment>
<keyword evidence="6 13" id="KW-1133">Transmembrane helix</keyword>
<dbReference type="PANTHER" id="PTHR11351:SF31">
    <property type="entry name" value="DESATURASE 1, ISOFORM A-RELATED"/>
    <property type="match status" value="1"/>
</dbReference>
<dbReference type="Proteomes" id="UP000316921">
    <property type="component" value="Chromosome"/>
</dbReference>
<evidence type="ECO:0000313" key="16">
    <source>
        <dbReference type="Proteomes" id="UP000316921"/>
    </source>
</evidence>
<feature type="transmembrane region" description="Helical" evidence="13">
    <location>
        <begin position="122"/>
        <end position="142"/>
    </location>
</feature>
<evidence type="ECO:0000256" key="3">
    <source>
        <dbReference type="ARBA" id="ARBA00022516"/>
    </source>
</evidence>
<evidence type="ECO:0000256" key="7">
    <source>
        <dbReference type="ARBA" id="ARBA00023002"/>
    </source>
</evidence>
<dbReference type="KEGG" id="pbap:Pla133_45890"/>
<evidence type="ECO:0000256" key="1">
    <source>
        <dbReference type="ARBA" id="ARBA00004141"/>
    </source>
</evidence>
<dbReference type="GO" id="GO:0016717">
    <property type="term" value="F:oxidoreductase activity, acting on paired donors, with oxidation of a pair of donors resulting in the reduction of molecular oxygen to two molecules of water"/>
    <property type="evidence" value="ECO:0007669"/>
    <property type="project" value="InterPro"/>
</dbReference>
<keyword evidence="8" id="KW-0408">Iron</keyword>
<keyword evidence="5" id="KW-0276">Fatty acid metabolism</keyword>
<evidence type="ECO:0000256" key="11">
    <source>
        <dbReference type="ARBA" id="ARBA00023160"/>
    </source>
</evidence>
<dbReference type="InterPro" id="IPR015876">
    <property type="entry name" value="Acyl-CoA_DS"/>
</dbReference>
<reference evidence="15 16" key="1">
    <citation type="submission" date="2019-02" db="EMBL/GenBank/DDBJ databases">
        <title>Deep-cultivation of Planctomycetes and their phenomic and genomic characterization uncovers novel biology.</title>
        <authorList>
            <person name="Wiegand S."/>
            <person name="Jogler M."/>
            <person name="Boedeker C."/>
            <person name="Pinto D."/>
            <person name="Vollmers J."/>
            <person name="Rivas-Marin E."/>
            <person name="Kohn T."/>
            <person name="Peeters S.H."/>
            <person name="Heuer A."/>
            <person name="Rast P."/>
            <person name="Oberbeckmann S."/>
            <person name="Bunk B."/>
            <person name="Jeske O."/>
            <person name="Meyerdierks A."/>
            <person name="Storesund J.E."/>
            <person name="Kallscheuer N."/>
            <person name="Luecker S."/>
            <person name="Lage O.M."/>
            <person name="Pohl T."/>
            <person name="Merkel B.J."/>
            <person name="Hornburger P."/>
            <person name="Mueller R.-W."/>
            <person name="Bruemmer F."/>
            <person name="Labrenz M."/>
            <person name="Spormann A.M."/>
            <person name="Op den Camp H."/>
            <person name="Overmann J."/>
            <person name="Amann R."/>
            <person name="Jetten M.S.M."/>
            <person name="Mascher T."/>
            <person name="Medema M.H."/>
            <person name="Devos D.P."/>
            <person name="Kaster A.-K."/>
            <person name="Ovreas L."/>
            <person name="Rohde M."/>
            <person name="Galperin M.Y."/>
            <person name="Jogler C."/>
        </authorList>
    </citation>
    <scope>NUCLEOTIDE SEQUENCE [LARGE SCALE GENOMIC DNA]</scope>
    <source>
        <strain evidence="15 16">Pla133</strain>
    </source>
</reference>
<comment type="similarity">
    <text evidence="2">Belongs to the fatty acid desaturase type 2 family.</text>
</comment>
<keyword evidence="4 13" id="KW-0812">Transmembrane</keyword>
<keyword evidence="9" id="KW-0443">Lipid metabolism</keyword>
<feature type="compositionally biased region" description="Basic and acidic residues" evidence="12">
    <location>
        <begin position="55"/>
        <end position="64"/>
    </location>
</feature>
<evidence type="ECO:0000256" key="4">
    <source>
        <dbReference type="ARBA" id="ARBA00022692"/>
    </source>
</evidence>
<keyword evidence="3" id="KW-0444">Lipid biosynthesis</keyword>
<dbReference type="GO" id="GO:0006633">
    <property type="term" value="P:fatty acid biosynthetic process"/>
    <property type="evidence" value="ECO:0007669"/>
    <property type="project" value="UniProtKB-KW"/>
</dbReference>
<dbReference type="EMBL" id="CP036287">
    <property type="protein sequence ID" value="QDU69469.1"/>
    <property type="molecule type" value="Genomic_DNA"/>
</dbReference>
<feature type="transmembrane region" description="Helical" evidence="13">
    <location>
        <begin position="272"/>
        <end position="292"/>
    </location>
</feature>
<evidence type="ECO:0000256" key="8">
    <source>
        <dbReference type="ARBA" id="ARBA00023004"/>
    </source>
</evidence>
<dbReference type="GO" id="GO:0016020">
    <property type="term" value="C:membrane"/>
    <property type="evidence" value="ECO:0007669"/>
    <property type="project" value="UniProtKB-SubCell"/>
</dbReference>
<evidence type="ECO:0000256" key="10">
    <source>
        <dbReference type="ARBA" id="ARBA00023136"/>
    </source>
</evidence>
<gene>
    <name evidence="15" type="ORF">Pla133_45890</name>
</gene>
<dbReference type="InterPro" id="IPR005804">
    <property type="entry name" value="FA_desaturase_dom"/>
</dbReference>
<organism evidence="15 16">
    <name type="scientific">Engelhardtia mirabilis</name>
    <dbReference type="NCBI Taxonomy" id="2528011"/>
    <lineage>
        <taxon>Bacteria</taxon>
        <taxon>Pseudomonadati</taxon>
        <taxon>Planctomycetota</taxon>
        <taxon>Planctomycetia</taxon>
        <taxon>Planctomycetia incertae sedis</taxon>
        <taxon>Engelhardtia</taxon>
    </lineage>
</organism>
<keyword evidence="10 13" id="KW-0472">Membrane</keyword>
<feature type="transmembrane region" description="Helical" evidence="13">
    <location>
        <begin position="240"/>
        <end position="260"/>
    </location>
</feature>
<evidence type="ECO:0000256" key="5">
    <source>
        <dbReference type="ARBA" id="ARBA00022832"/>
    </source>
</evidence>
<feature type="region of interest" description="Disordered" evidence="12">
    <location>
        <begin position="1"/>
        <end position="65"/>
    </location>
</feature>
<protein>
    <submittedName>
        <fullName evidence="15">Fatty acid desaturase</fullName>
    </submittedName>
</protein>
<proteinExistence type="inferred from homology"/>
<evidence type="ECO:0000256" key="2">
    <source>
        <dbReference type="ARBA" id="ARBA00008749"/>
    </source>
</evidence>
<sequence length="378" mass="42900">MTDAKALLDSRETEDQASAETGVAGTTVDSGPGALPVAGRLSEADAAPAPAAEISDEREREVRPRSSNPFVAVMQWFDTTARDAQEVQGFGGRQKIEWVRMVPFAILHLSCLAVLWVGWSPVAVGVAVAMYAVRMFAITGFYHRYFSHRTFKTTRFGQFMFGLIGSTATQRGPLWWAAHHRDHHKHSDQMEDVHSPKQHGFWWSHMGWVTCKANFPTKLENVRDLARFPELRFLDRFDTLVPILTGAAMFFLGMALDALWPSLGTSAGQMLVWGYFVSTVFLLHGTFTINSLSHVFGTQRYETGDTSRNNPILALITLGEGWHNNHHYYQSSARNGFYWWEYDLTYYGLKVLSWLGIVWDLRPVPARVRDARPQRRER</sequence>
<accession>A0A518BR77</accession>
<dbReference type="PANTHER" id="PTHR11351">
    <property type="entry name" value="ACYL-COA DESATURASE"/>
    <property type="match status" value="1"/>
</dbReference>
<keyword evidence="11" id="KW-0275">Fatty acid biosynthesis</keyword>
<keyword evidence="7" id="KW-0560">Oxidoreductase</keyword>
<feature type="domain" description="Fatty acid desaturase" evidence="14">
    <location>
        <begin position="120"/>
        <end position="346"/>
    </location>
</feature>
<evidence type="ECO:0000259" key="14">
    <source>
        <dbReference type="Pfam" id="PF00487"/>
    </source>
</evidence>
<evidence type="ECO:0000256" key="6">
    <source>
        <dbReference type="ARBA" id="ARBA00022989"/>
    </source>
</evidence>
<feature type="transmembrane region" description="Helical" evidence="13">
    <location>
        <begin position="98"/>
        <end position="116"/>
    </location>
</feature>
<dbReference type="CDD" id="cd03505">
    <property type="entry name" value="Delta9-FADS-like"/>
    <property type="match status" value="1"/>
</dbReference>
<keyword evidence="16" id="KW-1185">Reference proteome</keyword>
<feature type="compositionally biased region" description="Basic and acidic residues" evidence="12">
    <location>
        <begin position="1"/>
        <end position="14"/>
    </location>
</feature>
<evidence type="ECO:0000256" key="9">
    <source>
        <dbReference type="ARBA" id="ARBA00023098"/>
    </source>
</evidence>
<name>A0A518BR77_9BACT</name>
<evidence type="ECO:0000256" key="12">
    <source>
        <dbReference type="SAM" id="MobiDB-lite"/>
    </source>
</evidence>
<evidence type="ECO:0000313" key="15">
    <source>
        <dbReference type="EMBL" id="QDU69469.1"/>
    </source>
</evidence>
<evidence type="ECO:0000256" key="13">
    <source>
        <dbReference type="SAM" id="Phobius"/>
    </source>
</evidence>
<dbReference type="Pfam" id="PF00487">
    <property type="entry name" value="FA_desaturase"/>
    <property type="match status" value="1"/>
</dbReference>
<dbReference type="AlphaFoldDB" id="A0A518BR77"/>